<protein>
    <recommendedName>
        <fullName evidence="4">Flagella basal body P-ring formation protein FlgA</fullName>
    </recommendedName>
</protein>
<keyword evidence="4" id="KW-1005">Bacterial flagellum biogenesis</keyword>
<dbReference type="Gene3D" id="2.30.30.760">
    <property type="match status" value="1"/>
</dbReference>
<proteinExistence type="inferred from homology"/>
<reference evidence="6 7" key="1">
    <citation type="journal article" date="2023" name="Antonie Van Leeuwenhoek">
        <title>Mesoterricola silvestris gen. nov., sp. nov., Mesoterricola sediminis sp. nov., Geothrix oryzae sp. nov., Geothrix edaphica sp. nov., Geothrix rubra sp. nov., and Geothrix limicola sp. nov., six novel members of Acidobacteriota isolated from soils.</title>
        <authorList>
            <person name="Itoh H."/>
            <person name="Sugisawa Y."/>
            <person name="Mise K."/>
            <person name="Xu Z."/>
            <person name="Kuniyasu M."/>
            <person name="Ushijima N."/>
            <person name="Kawano K."/>
            <person name="Kobayashi E."/>
            <person name="Shiratori Y."/>
            <person name="Masuda Y."/>
            <person name="Senoo K."/>
        </authorList>
    </citation>
    <scope>NUCLEOTIDE SEQUENCE [LARGE SCALE GENOMIC DNA]</scope>
    <source>
        <strain evidence="6 7">Red803</strain>
    </source>
</reference>
<evidence type="ECO:0000256" key="3">
    <source>
        <dbReference type="ARBA" id="ARBA00022764"/>
    </source>
</evidence>
<dbReference type="PANTHER" id="PTHR36307:SF1">
    <property type="entry name" value="FLAGELLA BASAL BODY P-RING FORMATION PROTEIN FLGA"/>
    <property type="match status" value="1"/>
</dbReference>
<dbReference type="InterPro" id="IPR013974">
    <property type="entry name" value="SAF"/>
</dbReference>
<dbReference type="NCBIfam" id="TIGR03170">
    <property type="entry name" value="flgA_cterm"/>
    <property type="match status" value="1"/>
</dbReference>
<dbReference type="InterPro" id="IPR017585">
    <property type="entry name" value="SAF_FlgA"/>
</dbReference>
<dbReference type="EMBL" id="BSDD01000007">
    <property type="protein sequence ID" value="GLH71458.1"/>
    <property type="molecule type" value="Genomic_DNA"/>
</dbReference>
<evidence type="ECO:0000256" key="2">
    <source>
        <dbReference type="ARBA" id="ARBA00022729"/>
    </source>
</evidence>
<comment type="function">
    <text evidence="4">Involved in the assembly process of the P-ring formation. It may associate with FlgF on the rod constituting a structure essential for the P-ring assembly or may act as a modulator protein for the P-ring assembly.</text>
</comment>
<keyword evidence="3 4" id="KW-0574">Periplasm</keyword>
<comment type="subcellular location">
    <subcellularLocation>
        <location evidence="1 4">Periplasm</location>
    </subcellularLocation>
</comment>
<evidence type="ECO:0000313" key="7">
    <source>
        <dbReference type="Proteomes" id="UP001165089"/>
    </source>
</evidence>
<evidence type="ECO:0000256" key="1">
    <source>
        <dbReference type="ARBA" id="ARBA00004418"/>
    </source>
</evidence>
<name>A0ABQ5QAQ7_9BACT</name>
<comment type="similarity">
    <text evidence="4">Belongs to the FlgA family.</text>
</comment>
<dbReference type="InterPro" id="IPR039246">
    <property type="entry name" value="Flagellar_FlgA"/>
</dbReference>
<sequence>MRVLPLLLTAALAWGQAPAPAAAAAPTAAPASVEQLVDTALAFAKKTAADAGGTYRFHLVQPPRLPLLPPGKLGFEASHLSKRDPVGRFFVVVAVKVDDQRAAMVRVDLEGAWVGQVLRAKQDLARKTELSMDQLEATPFDGVPPEGALSELPPGQRLRGPLAEGRILTRSDLEPIPLVQSGDKVRLTATSDVLTVSLDTVARSRGGLGDHVRLEAPGSRRTVVAVVTGPGEARLEN</sequence>
<dbReference type="Proteomes" id="UP001165089">
    <property type="component" value="Unassembled WGS sequence"/>
</dbReference>
<feature type="signal peptide" evidence="4">
    <location>
        <begin position="1"/>
        <end position="23"/>
    </location>
</feature>
<comment type="caution">
    <text evidence="6">The sequence shown here is derived from an EMBL/GenBank/DDBJ whole genome shotgun (WGS) entry which is preliminary data.</text>
</comment>
<evidence type="ECO:0000256" key="4">
    <source>
        <dbReference type="RuleBase" id="RU362063"/>
    </source>
</evidence>
<keyword evidence="7" id="KW-1185">Reference proteome</keyword>
<dbReference type="Pfam" id="PF13144">
    <property type="entry name" value="ChapFlgA"/>
    <property type="match status" value="1"/>
</dbReference>
<feature type="domain" description="SAF" evidence="5">
    <location>
        <begin position="115"/>
        <end position="174"/>
    </location>
</feature>
<accession>A0ABQ5QAQ7</accession>
<evidence type="ECO:0000313" key="6">
    <source>
        <dbReference type="EMBL" id="GLH71458.1"/>
    </source>
</evidence>
<organism evidence="6 7">
    <name type="scientific">Geothrix rubra</name>
    <dbReference type="NCBI Taxonomy" id="2927977"/>
    <lineage>
        <taxon>Bacteria</taxon>
        <taxon>Pseudomonadati</taxon>
        <taxon>Acidobacteriota</taxon>
        <taxon>Holophagae</taxon>
        <taxon>Holophagales</taxon>
        <taxon>Holophagaceae</taxon>
        <taxon>Geothrix</taxon>
    </lineage>
</organism>
<dbReference type="CDD" id="cd11614">
    <property type="entry name" value="SAF_CpaB_FlgA_like"/>
    <property type="match status" value="1"/>
</dbReference>
<feature type="chain" id="PRO_5044978482" description="Flagella basal body P-ring formation protein FlgA" evidence="4">
    <location>
        <begin position="24"/>
        <end position="237"/>
    </location>
</feature>
<keyword evidence="2 4" id="KW-0732">Signal</keyword>
<gene>
    <name evidence="6" type="ORF">GETHPA_29920</name>
</gene>
<dbReference type="SMART" id="SM00858">
    <property type="entry name" value="SAF"/>
    <property type="match status" value="1"/>
</dbReference>
<dbReference type="RefSeq" id="WP_285727795.1">
    <property type="nucleotide sequence ID" value="NZ_BSDD01000007.1"/>
</dbReference>
<evidence type="ECO:0000259" key="5">
    <source>
        <dbReference type="SMART" id="SM00858"/>
    </source>
</evidence>
<dbReference type="PANTHER" id="PTHR36307">
    <property type="entry name" value="FLAGELLA BASAL BODY P-RING FORMATION PROTEIN FLGA"/>
    <property type="match status" value="1"/>
</dbReference>